<dbReference type="SMART" id="SM00220">
    <property type="entry name" value="S_TKc"/>
    <property type="match status" value="1"/>
</dbReference>
<keyword evidence="6 16" id="KW-0732">Signal</keyword>
<feature type="signal peptide" evidence="16">
    <location>
        <begin position="1"/>
        <end position="26"/>
    </location>
</feature>
<dbReference type="SUPFAM" id="SSF56112">
    <property type="entry name" value="Protein kinase-like (PK-like)"/>
    <property type="match status" value="1"/>
</dbReference>
<dbReference type="Proteomes" id="UP001604277">
    <property type="component" value="Unassembled WGS sequence"/>
</dbReference>
<dbReference type="EMBL" id="JBFOLJ010000003">
    <property type="protein sequence ID" value="KAL2550717.1"/>
    <property type="molecule type" value="Genomic_DNA"/>
</dbReference>
<comment type="catalytic activity">
    <reaction evidence="14">
        <text>L-seryl-[protein] + ATP = O-phospho-L-seryl-[protein] + ADP + H(+)</text>
        <dbReference type="Rhea" id="RHEA:17989"/>
        <dbReference type="Rhea" id="RHEA-COMP:9863"/>
        <dbReference type="Rhea" id="RHEA-COMP:11604"/>
        <dbReference type="ChEBI" id="CHEBI:15378"/>
        <dbReference type="ChEBI" id="CHEBI:29999"/>
        <dbReference type="ChEBI" id="CHEBI:30616"/>
        <dbReference type="ChEBI" id="CHEBI:83421"/>
        <dbReference type="ChEBI" id="CHEBI:456216"/>
        <dbReference type="EC" id="2.7.11.1"/>
    </reaction>
</comment>
<evidence type="ECO:0000256" key="2">
    <source>
        <dbReference type="ARBA" id="ARBA00012513"/>
    </source>
</evidence>
<evidence type="ECO:0000259" key="17">
    <source>
        <dbReference type="PROSITE" id="PS50011"/>
    </source>
</evidence>
<dbReference type="GO" id="GO:0016020">
    <property type="term" value="C:membrane"/>
    <property type="evidence" value="ECO:0007669"/>
    <property type="project" value="UniProtKB-SubCell"/>
</dbReference>
<dbReference type="FunFam" id="1.10.510.10:FF:001023">
    <property type="entry name" value="Os07g0541700 protein"/>
    <property type="match status" value="1"/>
</dbReference>
<evidence type="ECO:0000313" key="18">
    <source>
        <dbReference type="EMBL" id="KAL2550717.1"/>
    </source>
</evidence>
<keyword evidence="11 15" id="KW-0472">Membrane</keyword>
<feature type="domain" description="Protein kinase" evidence="17">
    <location>
        <begin position="335"/>
        <end position="582"/>
    </location>
</feature>
<dbReference type="GO" id="GO:0005524">
    <property type="term" value="F:ATP binding"/>
    <property type="evidence" value="ECO:0007669"/>
    <property type="project" value="UniProtKB-KW"/>
</dbReference>
<keyword evidence="8 18" id="KW-0418">Kinase</keyword>
<dbReference type="InterPro" id="IPR045874">
    <property type="entry name" value="LRK10/LRL21-25-like"/>
</dbReference>
<dbReference type="InterPro" id="IPR011009">
    <property type="entry name" value="Kinase-like_dom_sf"/>
</dbReference>
<keyword evidence="4" id="KW-0808">Transferase</keyword>
<evidence type="ECO:0000256" key="14">
    <source>
        <dbReference type="ARBA" id="ARBA00048679"/>
    </source>
</evidence>
<accession>A0ABD1WM59</accession>
<dbReference type="FunFam" id="3.30.200.20:FF:000178">
    <property type="entry name" value="serine/threonine-protein kinase PBS1-like"/>
    <property type="match status" value="1"/>
</dbReference>
<evidence type="ECO:0000256" key="6">
    <source>
        <dbReference type="ARBA" id="ARBA00022729"/>
    </source>
</evidence>
<keyword evidence="7" id="KW-0547">Nucleotide-binding</keyword>
<feature type="chain" id="PRO_5044804154" description="non-specific serine/threonine protein kinase" evidence="16">
    <location>
        <begin position="27"/>
        <end position="612"/>
    </location>
</feature>
<dbReference type="Pfam" id="PF07714">
    <property type="entry name" value="PK_Tyr_Ser-Thr"/>
    <property type="match status" value="1"/>
</dbReference>
<evidence type="ECO:0000256" key="12">
    <source>
        <dbReference type="ARBA" id="ARBA00023180"/>
    </source>
</evidence>
<evidence type="ECO:0000256" key="11">
    <source>
        <dbReference type="ARBA" id="ARBA00023136"/>
    </source>
</evidence>
<dbReference type="InterPro" id="IPR001245">
    <property type="entry name" value="Ser-Thr/Tyr_kinase_cat_dom"/>
</dbReference>
<keyword evidence="19" id="KW-1185">Reference proteome</keyword>
<evidence type="ECO:0000256" key="5">
    <source>
        <dbReference type="ARBA" id="ARBA00022692"/>
    </source>
</evidence>
<dbReference type="AlphaFoldDB" id="A0ABD1WM59"/>
<comment type="caution">
    <text evidence="18">The sequence shown here is derived from an EMBL/GenBank/DDBJ whole genome shotgun (WGS) entry which is preliminary data.</text>
</comment>
<evidence type="ECO:0000256" key="16">
    <source>
        <dbReference type="SAM" id="SignalP"/>
    </source>
</evidence>
<evidence type="ECO:0000256" key="4">
    <source>
        <dbReference type="ARBA" id="ARBA00022679"/>
    </source>
</evidence>
<dbReference type="Gene3D" id="3.30.200.20">
    <property type="entry name" value="Phosphorylase Kinase, domain 1"/>
    <property type="match status" value="1"/>
</dbReference>
<evidence type="ECO:0000313" key="19">
    <source>
        <dbReference type="Proteomes" id="UP001604277"/>
    </source>
</evidence>
<keyword evidence="9" id="KW-0067">ATP-binding</keyword>
<reference evidence="19" key="1">
    <citation type="submission" date="2024-07" db="EMBL/GenBank/DDBJ databases">
        <title>Two chromosome-level genome assemblies of Korean endemic species Abeliophyllum distichum and Forsythia ovata (Oleaceae).</title>
        <authorList>
            <person name="Jang H."/>
        </authorList>
    </citation>
    <scope>NUCLEOTIDE SEQUENCE [LARGE SCALE GENOMIC DNA]</scope>
</reference>
<dbReference type="Pfam" id="PF13947">
    <property type="entry name" value="GUB_WAK_bind"/>
    <property type="match status" value="1"/>
</dbReference>
<name>A0ABD1WM59_9LAMI</name>
<sequence length="612" mass="69402">MSKRRLLCAGFSFLILFLCYTTSCQAQNNSFCVPSSCGDISIRYPFRLKADPENCGHTEPIFALECQKNRTILSSKSQRYNVLAINYNNFTIRIADPGLDRDNYSSCQIYSSVDNDLSSSYMYLASSQSITLLNCISPINNSLYIENPYCGNKSDFSNSSKILSYFVIGSLLGSDLEESCTFDTVVLTSSSIPLQENATYSTIHVALAFGFELYWYRAMCGKCDASKGTCIVEDNQIRCRHYCYEDTLLSERTLRCKLDYYAPFIVLIGLSVIGLGLLIAPRLLCGLPFVLGLIVYKWRRRHLSVDDETIEEYLKHQDNLMPIKYSYSEIKKMTKSFKDKLGGGRCGTVFKGNLRSGPFVAIKMMANSVASGKEFINEVAKIGRIRHANVVKLIGFCIEGSKRALVYEFMPNGSLDKYVYSQEGTVSLSYEKMFKIYLGMARGIDYLHQDSEHIDIKLHNILLDENFNPKISDLGLVKLYPLDDIGGVLYKADLYNFGMMLMEMARRRGNMNPFAENLSQVYFPSWVYDQLNEGKELEMGDATEEERKMMKKLMIAALWCIQMRPEDRPSTSKVVEMLEADIGILRMPPKSFPIFGEIAKDDEYTARVEASV</sequence>
<feature type="transmembrane region" description="Helical" evidence="15">
    <location>
        <begin position="261"/>
        <end position="294"/>
    </location>
</feature>
<evidence type="ECO:0000256" key="13">
    <source>
        <dbReference type="ARBA" id="ARBA00047899"/>
    </source>
</evidence>
<evidence type="ECO:0000256" key="1">
    <source>
        <dbReference type="ARBA" id="ARBA00004479"/>
    </source>
</evidence>
<evidence type="ECO:0000256" key="9">
    <source>
        <dbReference type="ARBA" id="ARBA00022840"/>
    </source>
</evidence>
<dbReference type="Gene3D" id="1.10.510.10">
    <property type="entry name" value="Transferase(Phosphotransferase) domain 1"/>
    <property type="match status" value="2"/>
</dbReference>
<evidence type="ECO:0000256" key="8">
    <source>
        <dbReference type="ARBA" id="ARBA00022777"/>
    </source>
</evidence>
<evidence type="ECO:0000256" key="10">
    <source>
        <dbReference type="ARBA" id="ARBA00022989"/>
    </source>
</evidence>
<dbReference type="Pfam" id="PF14380">
    <property type="entry name" value="WAK_assoc"/>
    <property type="match status" value="1"/>
</dbReference>
<dbReference type="EC" id="2.7.11.1" evidence="2"/>
<comment type="catalytic activity">
    <reaction evidence="13">
        <text>L-threonyl-[protein] + ATP = O-phospho-L-threonyl-[protein] + ADP + H(+)</text>
        <dbReference type="Rhea" id="RHEA:46608"/>
        <dbReference type="Rhea" id="RHEA-COMP:11060"/>
        <dbReference type="Rhea" id="RHEA-COMP:11605"/>
        <dbReference type="ChEBI" id="CHEBI:15378"/>
        <dbReference type="ChEBI" id="CHEBI:30013"/>
        <dbReference type="ChEBI" id="CHEBI:30616"/>
        <dbReference type="ChEBI" id="CHEBI:61977"/>
        <dbReference type="ChEBI" id="CHEBI:456216"/>
        <dbReference type="EC" id="2.7.11.1"/>
    </reaction>
</comment>
<evidence type="ECO:0000256" key="3">
    <source>
        <dbReference type="ARBA" id="ARBA00022527"/>
    </source>
</evidence>
<protein>
    <recommendedName>
        <fullName evidence="2">non-specific serine/threonine protein kinase</fullName>
        <ecNumber evidence="2">2.7.11.1</ecNumber>
    </recommendedName>
</protein>
<dbReference type="PROSITE" id="PS50011">
    <property type="entry name" value="PROTEIN_KINASE_DOM"/>
    <property type="match status" value="1"/>
</dbReference>
<dbReference type="InterPro" id="IPR000719">
    <property type="entry name" value="Prot_kinase_dom"/>
</dbReference>
<dbReference type="GO" id="GO:0004674">
    <property type="term" value="F:protein serine/threonine kinase activity"/>
    <property type="evidence" value="ECO:0007669"/>
    <property type="project" value="UniProtKB-KW"/>
</dbReference>
<organism evidence="18 19">
    <name type="scientific">Forsythia ovata</name>
    <dbReference type="NCBI Taxonomy" id="205694"/>
    <lineage>
        <taxon>Eukaryota</taxon>
        <taxon>Viridiplantae</taxon>
        <taxon>Streptophyta</taxon>
        <taxon>Embryophyta</taxon>
        <taxon>Tracheophyta</taxon>
        <taxon>Spermatophyta</taxon>
        <taxon>Magnoliopsida</taxon>
        <taxon>eudicotyledons</taxon>
        <taxon>Gunneridae</taxon>
        <taxon>Pentapetalae</taxon>
        <taxon>asterids</taxon>
        <taxon>lamiids</taxon>
        <taxon>Lamiales</taxon>
        <taxon>Oleaceae</taxon>
        <taxon>Forsythieae</taxon>
        <taxon>Forsythia</taxon>
    </lineage>
</organism>
<proteinExistence type="predicted"/>
<evidence type="ECO:0000256" key="7">
    <source>
        <dbReference type="ARBA" id="ARBA00022741"/>
    </source>
</evidence>
<dbReference type="InterPro" id="IPR032872">
    <property type="entry name" value="WAK_assoc_C"/>
</dbReference>
<gene>
    <name evidence="18" type="ORF">Fot_12247</name>
</gene>
<dbReference type="PANTHER" id="PTHR27009">
    <property type="entry name" value="RUST RESISTANCE KINASE LR10-RELATED"/>
    <property type="match status" value="1"/>
</dbReference>
<keyword evidence="5 15" id="KW-0812">Transmembrane</keyword>
<keyword evidence="10 15" id="KW-1133">Transmembrane helix</keyword>
<comment type="subcellular location">
    <subcellularLocation>
        <location evidence="1">Membrane</location>
        <topology evidence="1">Single-pass type I membrane protein</topology>
    </subcellularLocation>
</comment>
<evidence type="ECO:0000256" key="15">
    <source>
        <dbReference type="SAM" id="Phobius"/>
    </source>
</evidence>
<keyword evidence="3" id="KW-0723">Serine/threonine-protein kinase</keyword>
<keyword evidence="12" id="KW-0325">Glycoprotein</keyword>
<dbReference type="InterPro" id="IPR025287">
    <property type="entry name" value="WAK_GUB"/>
</dbReference>